<feature type="compositionally biased region" description="Low complexity" evidence="1">
    <location>
        <begin position="38"/>
        <end position="49"/>
    </location>
</feature>
<name>A0A3T1CJ50_9SPHN</name>
<keyword evidence="2" id="KW-0732">Signal</keyword>
<dbReference type="RefSeq" id="WP_130586662.1">
    <property type="nucleotide sequence ID" value="NZ_AP019389.1"/>
</dbReference>
<sequence length="559" mass="58578">MAKPYIPTRLAGAAMALVLVQGAPLQAQSYQGADAEPSGGEVEGSSAGSRGRLRIDPYIEANSIASWQISPGSDVVTYTQLAAGVDASVAGRNNGGSLSVRYERNFAHQSDAADSDTITGIARGYASIVPRVLTVEAGALASSTRVDAQGRSVINPIVDDNVSTQTYSAYAGPNLQTRMGDVDVSANYRIGYTRVDGPDFVTAAGTPADLFDESVSHSATVRAGTRPGQPLPFGLGVGAGYYQEDISNLDQRVRDAYVRGDVTVPITPTLAFVAGAGVEDVEVSSRDAVRDAEGNPIIGDNGRYITDEASPRIIAYEASGLIWDVGVVWTPSSRTQLEAHFGHRYDSETFYGSFSWRPSSRSNLQIGVYDGIQGFGGRLNNSLAALPTDFDVTRDPVTGELTGCVSTLDGSGCLDGLLGSLRSSVFRGRGVVASYSRQIGRMTAGIGAGYDRRKFIGAPGTVLELADGLVDESYYVTAGLSGPVGQRGNFSVNSYANWFNSGSAGVGDVSAIGGSASYSEQVFRNLSARAAVAISMLDSDIAPDNFTTASALLGLRYDF</sequence>
<protein>
    <recommendedName>
        <fullName evidence="5">Preprotein translocase subunit YajC</fullName>
    </recommendedName>
</protein>
<dbReference type="Proteomes" id="UP000290057">
    <property type="component" value="Chromosome"/>
</dbReference>
<gene>
    <name evidence="3" type="ORF">EKJ_18540</name>
</gene>
<feature type="signal peptide" evidence="2">
    <location>
        <begin position="1"/>
        <end position="27"/>
    </location>
</feature>
<evidence type="ECO:0000313" key="3">
    <source>
        <dbReference type="EMBL" id="BBI21007.1"/>
    </source>
</evidence>
<feature type="region of interest" description="Disordered" evidence="1">
    <location>
        <begin position="30"/>
        <end position="49"/>
    </location>
</feature>
<dbReference type="SUPFAM" id="SSF56935">
    <property type="entry name" value="Porins"/>
    <property type="match status" value="1"/>
</dbReference>
<organism evidence="3 4">
    <name type="scientific">Qipengyuania flava</name>
    <dbReference type="NCBI Taxonomy" id="192812"/>
    <lineage>
        <taxon>Bacteria</taxon>
        <taxon>Pseudomonadati</taxon>
        <taxon>Pseudomonadota</taxon>
        <taxon>Alphaproteobacteria</taxon>
        <taxon>Sphingomonadales</taxon>
        <taxon>Erythrobacteraceae</taxon>
        <taxon>Qipengyuania</taxon>
    </lineage>
</organism>
<feature type="chain" id="PRO_5019324693" description="Preprotein translocase subunit YajC" evidence="2">
    <location>
        <begin position="28"/>
        <end position="559"/>
    </location>
</feature>
<dbReference type="EMBL" id="AP019389">
    <property type="protein sequence ID" value="BBI21007.1"/>
    <property type="molecule type" value="Genomic_DNA"/>
</dbReference>
<evidence type="ECO:0000313" key="4">
    <source>
        <dbReference type="Proteomes" id="UP000290057"/>
    </source>
</evidence>
<proteinExistence type="predicted"/>
<accession>A0A3T1CJ50</accession>
<reference evidence="3 4" key="1">
    <citation type="submission" date="2019-01" db="EMBL/GenBank/DDBJ databases">
        <title>Complete genome sequence of Erythrobacter flavus KJ5.</title>
        <authorList>
            <person name="Kanesaki Y."/>
            <person name="Brotosudarmo T."/>
            <person name="Moriuchi R."/>
            <person name="Awai K."/>
        </authorList>
    </citation>
    <scope>NUCLEOTIDE SEQUENCE [LARGE SCALE GENOMIC DNA]</scope>
    <source>
        <strain evidence="3 4">KJ5</strain>
    </source>
</reference>
<keyword evidence="4" id="KW-1185">Reference proteome</keyword>
<evidence type="ECO:0000256" key="2">
    <source>
        <dbReference type="SAM" id="SignalP"/>
    </source>
</evidence>
<dbReference type="AlphaFoldDB" id="A0A3T1CJ50"/>
<evidence type="ECO:0008006" key="5">
    <source>
        <dbReference type="Google" id="ProtNLM"/>
    </source>
</evidence>
<evidence type="ECO:0000256" key="1">
    <source>
        <dbReference type="SAM" id="MobiDB-lite"/>
    </source>
</evidence>